<evidence type="ECO:0000313" key="10">
    <source>
        <dbReference type="Proteomes" id="UP000295509"/>
    </source>
</evidence>
<evidence type="ECO:0000256" key="2">
    <source>
        <dbReference type="ARBA" id="ARBA00007317"/>
    </source>
</evidence>
<dbReference type="SUPFAM" id="SSF51230">
    <property type="entry name" value="Single hybrid motif"/>
    <property type="match status" value="1"/>
</dbReference>
<dbReference type="InterPro" id="IPR029058">
    <property type="entry name" value="AB_hydrolase_fold"/>
</dbReference>
<evidence type="ECO:0000256" key="5">
    <source>
        <dbReference type="ARBA" id="ARBA00022823"/>
    </source>
</evidence>
<dbReference type="RefSeq" id="WP_134193300.1">
    <property type="nucleotide sequence ID" value="NZ_JBHLUW010000022.1"/>
</dbReference>
<dbReference type="Gene3D" id="2.40.50.100">
    <property type="match status" value="1"/>
</dbReference>
<dbReference type="InterPro" id="IPR000089">
    <property type="entry name" value="Biotin_lipoyl"/>
</dbReference>
<dbReference type="GO" id="GO:0016407">
    <property type="term" value="F:acetyltransferase activity"/>
    <property type="evidence" value="ECO:0007669"/>
    <property type="project" value="TreeGrafter"/>
</dbReference>
<dbReference type="InterPro" id="IPR036625">
    <property type="entry name" value="E3-bd_dom_sf"/>
</dbReference>
<dbReference type="EMBL" id="SORE01000013">
    <property type="protein sequence ID" value="TDY46553.1"/>
    <property type="molecule type" value="Genomic_DNA"/>
</dbReference>
<dbReference type="Pfam" id="PF00364">
    <property type="entry name" value="Biotin_lipoyl"/>
    <property type="match status" value="1"/>
</dbReference>
<dbReference type="InterPro" id="IPR004167">
    <property type="entry name" value="PSBD"/>
</dbReference>
<dbReference type="PRINTS" id="PR00111">
    <property type="entry name" value="ABHYDROLASE"/>
</dbReference>
<dbReference type="InterPro" id="IPR011053">
    <property type="entry name" value="Single_hybrid_motif"/>
</dbReference>
<keyword evidence="4 9" id="KW-0808">Transferase</keyword>
<dbReference type="NCBIfam" id="NF011457">
    <property type="entry name" value="PRK14875.1"/>
    <property type="match status" value="1"/>
</dbReference>
<dbReference type="SUPFAM" id="SSF47005">
    <property type="entry name" value="Peripheral subunit-binding domain of 2-oxo acid dehydrogenase complex"/>
    <property type="match status" value="1"/>
</dbReference>
<evidence type="ECO:0000256" key="3">
    <source>
        <dbReference type="ARBA" id="ARBA00011484"/>
    </source>
</evidence>
<evidence type="ECO:0000259" key="8">
    <source>
        <dbReference type="PROSITE" id="PS51826"/>
    </source>
</evidence>
<dbReference type="GO" id="GO:0031405">
    <property type="term" value="F:lipoic acid binding"/>
    <property type="evidence" value="ECO:0007669"/>
    <property type="project" value="TreeGrafter"/>
</dbReference>
<feature type="domain" description="Lipoyl-binding" evidence="7">
    <location>
        <begin position="2"/>
        <end position="77"/>
    </location>
</feature>
<dbReference type="Gene3D" id="3.40.50.1820">
    <property type="entry name" value="alpha/beta hydrolase"/>
    <property type="match status" value="1"/>
</dbReference>
<dbReference type="PROSITE" id="PS50968">
    <property type="entry name" value="BIOTINYL_LIPOYL"/>
    <property type="match status" value="1"/>
</dbReference>
<evidence type="ECO:0000256" key="1">
    <source>
        <dbReference type="ARBA" id="ARBA00001938"/>
    </source>
</evidence>
<dbReference type="Gene3D" id="4.10.320.10">
    <property type="entry name" value="E3-binding domain"/>
    <property type="match status" value="1"/>
</dbReference>
<dbReference type="AlphaFoldDB" id="A0A4R8LQ23"/>
<sequence>MPTEVILPRVDMDMTEGMIAAWHVHEGDTVRAGTVIFEIETSKATMEVDAPASGVIRHIRTEVGESVPVGTPVAWIYAHGEAAADLAMVNEAQPVAGDEIDAAVSGEDVLRQKLATVETSGPPVVSASIERSDTLRATPAARRVARERGVRLEDVAGTGPHGRIVAHDVLRERATVTATTTDAAAAAVSSSAATTEVTATIATATPSRLSPAVPSSASPLHRIWLREGAGDPLVLLHGFAAELNSWRPFCHALDRVARSARSARSAPGVLALDLPAHGKSTVEHAGSIDEIVEAVDETLAAENITHCHLAGHSFGGAVALAFAAHGPLARTKIRSLTLIAPAGLGPDSNAAFVRGITQASRRASFAAWLKELFADPSQLDDVFVATAEQQLADAEVRARLAALADTFFPDGAQSLDLRHVLGALNMPVRVIWGLQDRILPARHADGLPGRVAVHRFARVGHLPQLEARDEVAAIVAQTIASAT</sequence>
<accession>A0A4R8LQ23</accession>
<comment type="similarity">
    <text evidence="2">Belongs to the 2-oxoacid dehydrogenase family.</text>
</comment>
<evidence type="ECO:0000256" key="4">
    <source>
        <dbReference type="ARBA" id="ARBA00022679"/>
    </source>
</evidence>
<dbReference type="GO" id="GO:0005737">
    <property type="term" value="C:cytoplasm"/>
    <property type="evidence" value="ECO:0007669"/>
    <property type="project" value="TreeGrafter"/>
</dbReference>
<gene>
    <name evidence="9" type="ORF">BX592_113182</name>
</gene>
<dbReference type="CDD" id="cd06849">
    <property type="entry name" value="lipoyl_domain"/>
    <property type="match status" value="1"/>
</dbReference>
<organism evidence="9 10">
    <name type="scientific">Paraburkholderia rhizosphaerae</name>
    <dbReference type="NCBI Taxonomy" id="480658"/>
    <lineage>
        <taxon>Bacteria</taxon>
        <taxon>Pseudomonadati</taxon>
        <taxon>Pseudomonadota</taxon>
        <taxon>Betaproteobacteria</taxon>
        <taxon>Burkholderiales</taxon>
        <taxon>Burkholderiaceae</taxon>
        <taxon>Paraburkholderia</taxon>
    </lineage>
</organism>
<reference evidence="9 10" key="1">
    <citation type="submission" date="2019-03" db="EMBL/GenBank/DDBJ databases">
        <title>Genomic Encyclopedia of Type Strains, Phase III (KMG-III): the genomes of soil and plant-associated and newly described type strains.</title>
        <authorList>
            <person name="Whitman W."/>
        </authorList>
    </citation>
    <scope>NUCLEOTIDE SEQUENCE [LARGE SCALE GENOMIC DNA]</scope>
    <source>
        <strain evidence="9 10">LMG 29544</strain>
    </source>
</reference>
<dbReference type="Proteomes" id="UP000295509">
    <property type="component" value="Unassembled WGS sequence"/>
</dbReference>
<proteinExistence type="inferred from homology"/>
<dbReference type="PROSITE" id="PS00189">
    <property type="entry name" value="LIPOYL"/>
    <property type="match status" value="1"/>
</dbReference>
<comment type="caution">
    <text evidence="9">The sequence shown here is derived from an EMBL/GenBank/DDBJ whole genome shotgun (WGS) entry which is preliminary data.</text>
</comment>
<dbReference type="SUPFAM" id="SSF53474">
    <property type="entry name" value="alpha/beta-Hydrolases"/>
    <property type="match status" value="1"/>
</dbReference>
<dbReference type="InterPro" id="IPR003016">
    <property type="entry name" value="2-oxoA_DH_lipoyl-BS"/>
</dbReference>
<dbReference type="PROSITE" id="PS51826">
    <property type="entry name" value="PSBD"/>
    <property type="match status" value="1"/>
</dbReference>
<feature type="domain" description="Peripheral subunit-binding (PSBD)" evidence="8">
    <location>
        <begin position="136"/>
        <end position="173"/>
    </location>
</feature>
<evidence type="ECO:0000313" key="9">
    <source>
        <dbReference type="EMBL" id="TDY46553.1"/>
    </source>
</evidence>
<dbReference type="OrthoDB" id="5495375at2"/>
<protein>
    <submittedName>
        <fullName evidence="9">Pyruvate dehydrogenase E2 component (Dihydrolipoamide acetyltransferase)</fullName>
    </submittedName>
</protein>
<dbReference type="PANTHER" id="PTHR43178">
    <property type="entry name" value="DIHYDROLIPOAMIDE ACETYLTRANSFERASE COMPONENT OF PYRUVATE DEHYDROGENASE COMPLEX"/>
    <property type="match status" value="1"/>
</dbReference>
<dbReference type="Pfam" id="PF02817">
    <property type="entry name" value="E3_binding"/>
    <property type="match status" value="1"/>
</dbReference>
<keyword evidence="10" id="KW-1185">Reference proteome</keyword>
<keyword evidence="9" id="KW-0670">Pyruvate</keyword>
<comment type="subunit">
    <text evidence="3">Forms a 24-polypeptide structural core with octahedral symmetry.</text>
</comment>
<evidence type="ECO:0000256" key="6">
    <source>
        <dbReference type="ARBA" id="ARBA00023315"/>
    </source>
</evidence>
<dbReference type="InterPro" id="IPR050743">
    <property type="entry name" value="2-oxoacid_DH_E2_comp"/>
</dbReference>
<comment type="cofactor">
    <cofactor evidence="1">
        <name>(R)-lipoate</name>
        <dbReference type="ChEBI" id="CHEBI:83088"/>
    </cofactor>
</comment>
<dbReference type="InterPro" id="IPR000073">
    <property type="entry name" value="AB_hydrolase_1"/>
</dbReference>
<keyword evidence="6" id="KW-0012">Acyltransferase</keyword>
<keyword evidence="5" id="KW-0450">Lipoyl</keyword>
<evidence type="ECO:0000259" key="7">
    <source>
        <dbReference type="PROSITE" id="PS50968"/>
    </source>
</evidence>
<dbReference type="Pfam" id="PF12697">
    <property type="entry name" value="Abhydrolase_6"/>
    <property type="match status" value="1"/>
</dbReference>
<name>A0A4R8LQ23_9BURK</name>
<dbReference type="PANTHER" id="PTHR43178:SF5">
    <property type="entry name" value="LIPOAMIDE ACYLTRANSFERASE COMPONENT OF BRANCHED-CHAIN ALPHA-KETO ACID DEHYDROGENASE COMPLEX, MITOCHONDRIAL"/>
    <property type="match status" value="1"/>
</dbReference>